<evidence type="ECO:0000256" key="1">
    <source>
        <dbReference type="ARBA" id="ARBA00012906"/>
    </source>
</evidence>
<dbReference type="PROSITE" id="PS51219">
    <property type="entry name" value="DPCK"/>
    <property type="match status" value="1"/>
</dbReference>
<dbReference type="InterPro" id="IPR027417">
    <property type="entry name" value="P-loop_NTPase"/>
</dbReference>
<dbReference type="GO" id="GO:0015937">
    <property type="term" value="P:coenzyme A biosynthetic process"/>
    <property type="evidence" value="ECO:0007669"/>
    <property type="project" value="InterPro"/>
</dbReference>
<evidence type="ECO:0000256" key="3">
    <source>
        <dbReference type="ARBA" id="ARBA00022741"/>
    </source>
</evidence>
<dbReference type="AlphaFoldDB" id="A0A0F8ZDQ5"/>
<name>A0A0F8ZDQ5_9ZZZZ</name>
<gene>
    <name evidence="9" type="ORF">LCGC14_2708130</name>
</gene>
<evidence type="ECO:0000313" key="9">
    <source>
        <dbReference type="EMBL" id="KKK91917.1"/>
    </source>
</evidence>
<dbReference type="GO" id="GO:0005524">
    <property type="term" value="F:ATP binding"/>
    <property type="evidence" value="ECO:0007669"/>
    <property type="project" value="UniProtKB-KW"/>
</dbReference>
<evidence type="ECO:0000259" key="8">
    <source>
        <dbReference type="Pfam" id="PF02224"/>
    </source>
</evidence>
<keyword evidence="3" id="KW-0547">Nucleotide-binding</keyword>
<dbReference type="SUPFAM" id="SSF52540">
    <property type="entry name" value="P-loop containing nucleoside triphosphate hydrolases"/>
    <property type="match status" value="1"/>
</dbReference>
<evidence type="ECO:0000256" key="6">
    <source>
        <dbReference type="ARBA" id="ARBA00047615"/>
    </source>
</evidence>
<comment type="catalytic activity">
    <reaction evidence="7">
        <text>CMP + ATP = CDP + ADP</text>
        <dbReference type="Rhea" id="RHEA:11600"/>
        <dbReference type="ChEBI" id="CHEBI:30616"/>
        <dbReference type="ChEBI" id="CHEBI:58069"/>
        <dbReference type="ChEBI" id="CHEBI:60377"/>
        <dbReference type="ChEBI" id="CHEBI:456216"/>
        <dbReference type="EC" id="2.7.4.25"/>
    </reaction>
</comment>
<organism evidence="9">
    <name type="scientific">marine sediment metagenome</name>
    <dbReference type="NCBI Taxonomy" id="412755"/>
    <lineage>
        <taxon>unclassified sequences</taxon>
        <taxon>metagenomes</taxon>
        <taxon>ecological metagenomes</taxon>
    </lineage>
</organism>
<dbReference type="EMBL" id="LAZR01048443">
    <property type="protein sequence ID" value="KKK91917.1"/>
    <property type="molecule type" value="Genomic_DNA"/>
</dbReference>
<dbReference type="GO" id="GO:0004140">
    <property type="term" value="F:dephospho-CoA kinase activity"/>
    <property type="evidence" value="ECO:0007669"/>
    <property type="project" value="InterPro"/>
</dbReference>
<evidence type="ECO:0000256" key="4">
    <source>
        <dbReference type="ARBA" id="ARBA00022777"/>
    </source>
</evidence>
<dbReference type="Pfam" id="PF02224">
    <property type="entry name" value="Cytidylate_kin"/>
    <property type="match status" value="1"/>
</dbReference>
<feature type="non-terminal residue" evidence="9">
    <location>
        <position position="40"/>
    </location>
</feature>
<dbReference type="InterPro" id="IPR001977">
    <property type="entry name" value="Depp_CoAkinase"/>
</dbReference>
<proteinExistence type="predicted"/>
<sequence>MIITIDGPAGAGKSTAARKLAQALGIAFLDTGVTYRAVTL</sequence>
<dbReference type="GO" id="GO:0036431">
    <property type="term" value="F:dCMP kinase activity"/>
    <property type="evidence" value="ECO:0007669"/>
    <property type="project" value="InterPro"/>
</dbReference>
<keyword evidence="2" id="KW-0808">Transferase</keyword>
<reference evidence="9" key="1">
    <citation type="journal article" date="2015" name="Nature">
        <title>Complex archaea that bridge the gap between prokaryotes and eukaryotes.</title>
        <authorList>
            <person name="Spang A."/>
            <person name="Saw J.H."/>
            <person name="Jorgensen S.L."/>
            <person name="Zaremba-Niedzwiedzka K."/>
            <person name="Martijn J."/>
            <person name="Lind A.E."/>
            <person name="van Eijk R."/>
            <person name="Schleper C."/>
            <person name="Guy L."/>
            <person name="Ettema T.J."/>
        </authorList>
    </citation>
    <scope>NUCLEOTIDE SEQUENCE</scope>
</reference>
<comment type="catalytic activity">
    <reaction evidence="6">
        <text>dCMP + ATP = dCDP + ADP</text>
        <dbReference type="Rhea" id="RHEA:25094"/>
        <dbReference type="ChEBI" id="CHEBI:30616"/>
        <dbReference type="ChEBI" id="CHEBI:57566"/>
        <dbReference type="ChEBI" id="CHEBI:58593"/>
        <dbReference type="ChEBI" id="CHEBI:456216"/>
        <dbReference type="EC" id="2.7.4.25"/>
    </reaction>
</comment>
<dbReference type="InterPro" id="IPR011994">
    <property type="entry name" value="Cytidylate_kinase_dom"/>
</dbReference>
<accession>A0A0F8ZDQ5</accession>
<dbReference type="Gene3D" id="3.40.50.300">
    <property type="entry name" value="P-loop containing nucleotide triphosphate hydrolases"/>
    <property type="match status" value="1"/>
</dbReference>
<keyword evidence="5" id="KW-0067">ATP-binding</keyword>
<evidence type="ECO:0000256" key="5">
    <source>
        <dbReference type="ARBA" id="ARBA00022840"/>
    </source>
</evidence>
<evidence type="ECO:0000256" key="7">
    <source>
        <dbReference type="ARBA" id="ARBA00048478"/>
    </source>
</evidence>
<comment type="caution">
    <text evidence="9">The sequence shown here is derived from an EMBL/GenBank/DDBJ whole genome shotgun (WGS) entry which is preliminary data.</text>
</comment>
<feature type="domain" description="Cytidylate kinase" evidence="8">
    <location>
        <begin position="3"/>
        <end position="40"/>
    </location>
</feature>
<keyword evidence="4" id="KW-0418">Kinase</keyword>
<protein>
    <recommendedName>
        <fullName evidence="1">(d)CMP kinase</fullName>
        <ecNumber evidence="1">2.7.4.25</ecNumber>
    </recommendedName>
</protein>
<evidence type="ECO:0000256" key="2">
    <source>
        <dbReference type="ARBA" id="ARBA00022679"/>
    </source>
</evidence>
<dbReference type="EC" id="2.7.4.25" evidence="1"/>